<reference evidence="2 3" key="1">
    <citation type="submission" date="2017-02" db="EMBL/GenBank/DDBJ databases">
        <authorList>
            <person name="Peterson S.W."/>
        </authorList>
    </citation>
    <scope>NUCLEOTIDE SEQUENCE [LARGE SCALE GENOMIC DNA]</scope>
    <source>
        <strain evidence="2 3">42ea</strain>
    </source>
</reference>
<feature type="compositionally biased region" description="Basic and acidic residues" evidence="1">
    <location>
        <begin position="153"/>
        <end position="170"/>
    </location>
</feature>
<evidence type="ECO:0000256" key="1">
    <source>
        <dbReference type="SAM" id="MobiDB-lite"/>
    </source>
</evidence>
<gene>
    <name evidence="2" type="ORF">FM115_00165</name>
</gene>
<evidence type="ECO:0000313" key="2">
    <source>
        <dbReference type="EMBL" id="SJN16745.1"/>
    </source>
</evidence>
<organism evidence="2 3">
    <name type="scientific">Marinilactibacillus psychrotolerans 42ea</name>
    <dbReference type="NCBI Taxonomy" id="1255609"/>
    <lineage>
        <taxon>Bacteria</taxon>
        <taxon>Bacillati</taxon>
        <taxon>Bacillota</taxon>
        <taxon>Bacilli</taxon>
        <taxon>Lactobacillales</taxon>
        <taxon>Carnobacteriaceae</taxon>
        <taxon>Marinilactibacillus</taxon>
    </lineage>
</organism>
<feature type="compositionally biased region" description="Low complexity" evidence="1">
    <location>
        <begin position="111"/>
        <end position="121"/>
    </location>
</feature>
<feature type="region of interest" description="Disordered" evidence="1">
    <location>
        <begin position="111"/>
        <end position="186"/>
    </location>
</feature>
<name>A0A1R4IA77_9LACT</name>
<proteinExistence type="predicted"/>
<dbReference type="RefSeq" id="WP_087056855.1">
    <property type="nucleotide sequence ID" value="NZ_FUKW01000004.1"/>
</dbReference>
<protein>
    <submittedName>
        <fullName evidence="2">Uncharacterized protein</fullName>
    </submittedName>
</protein>
<sequence length="186" mass="20272">MSKYVEGSYLTVEDANRTVETLLSQGYNKNDITMVSNQSMHDKLSTDVHTKVYGNDSSHEEDESMIDKIKDVFTGDSDHSDSSSDNTLLNDYKDDIQNGHVIVLVNDHSNVKTNNNVTSTNDPVTPPAGDPITPNTVNQPVVDPINPGSDTVIDSKADNSVEPDPTDHPGIDPTDPAHNSKNTDKH</sequence>
<dbReference type="AlphaFoldDB" id="A0A1R4IA77"/>
<accession>A0A1R4IA77</accession>
<dbReference type="Proteomes" id="UP000195611">
    <property type="component" value="Unassembled WGS sequence"/>
</dbReference>
<evidence type="ECO:0000313" key="3">
    <source>
        <dbReference type="Proteomes" id="UP000195611"/>
    </source>
</evidence>
<dbReference type="EMBL" id="FUKW01000004">
    <property type="protein sequence ID" value="SJN16745.1"/>
    <property type="molecule type" value="Genomic_DNA"/>
</dbReference>